<name>A0AAD2CZW4_EUPCR</name>
<dbReference type="Proteomes" id="UP001295684">
    <property type="component" value="Unassembled WGS sequence"/>
</dbReference>
<evidence type="ECO:0000313" key="3">
    <source>
        <dbReference type="Proteomes" id="UP001295684"/>
    </source>
</evidence>
<evidence type="ECO:0000313" key="2">
    <source>
        <dbReference type="EMBL" id="CAI2375814.1"/>
    </source>
</evidence>
<reference evidence="2" key="1">
    <citation type="submission" date="2023-07" db="EMBL/GenBank/DDBJ databases">
        <authorList>
            <consortium name="AG Swart"/>
            <person name="Singh M."/>
            <person name="Singh A."/>
            <person name="Seah K."/>
            <person name="Emmerich C."/>
        </authorList>
    </citation>
    <scope>NUCLEOTIDE SEQUENCE</scope>
    <source>
        <strain evidence="2">DP1</strain>
    </source>
</reference>
<gene>
    <name evidence="2" type="ORF">ECRASSUSDP1_LOCUS17179</name>
</gene>
<proteinExistence type="predicted"/>
<sequence>MKKFKETCHRSMTRRNKNNSNSFLFNDFQKKRKKFMQKEKFDDLNKSNRILLQGLIAIINRKKKNYDGSNCFNKPQEMQKLIISSVRRQRCSPRNKRSKSRDRSAQRYFRDQVIASKFTCRYNQLRRIEVENAKFAQRLYDNKPSISKKKLEDSFQTHSKLKKRMSKFSQNRARKSIAMEIANRKLGTSNQVKRSLVPGSNSVPRMRPKTRQISTTEGNGKNLDL</sequence>
<dbReference type="AlphaFoldDB" id="A0AAD2CZW4"/>
<keyword evidence="3" id="KW-1185">Reference proteome</keyword>
<organism evidence="2 3">
    <name type="scientific">Euplotes crassus</name>
    <dbReference type="NCBI Taxonomy" id="5936"/>
    <lineage>
        <taxon>Eukaryota</taxon>
        <taxon>Sar</taxon>
        <taxon>Alveolata</taxon>
        <taxon>Ciliophora</taxon>
        <taxon>Intramacronucleata</taxon>
        <taxon>Spirotrichea</taxon>
        <taxon>Hypotrichia</taxon>
        <taxon>Euplotida</taxon>
        <taxon>Euplotidae</taxon>
        <taxon>Moneuplotes</taxon>
    </lineage>
</organism>
<comment type="caution">
    <text evidence="2">The sequence shown here is derived from an EMBL/GenBank/DDBJ whole genome shotgun (WGS) entry which is preliminary data.</text>
</comment>
<feature type="region of interest" description="Disordered" evidence="1">
    <location>
        <begin position="153"/>
        <end position="172"/>
    </location>
</feature>
<protein>
    <submittedName>
        <fullName evidence="2">Uncharacterized protein</fullName>
    </submittedName>
</protein>
<feature type="region of interest" description="Disordered" evidence="1">
    <location>
        <begin position="188"/>
        <end position="225"/>
    </location>
</feature>
<dbReference type="EMBL" id="CAMPGE010017320">
    <property type="protein sequence ID" value="CAI2375814.1"/>
    <property type="molecule type" value="Genomic_DNA"/>
</dbReference>
<evidence type="ECO:0000256" key="1">
    <source>
        <dbReference type="SAM" id="MobiDB-lite"/>
    </source>
</evidence>
<feature type="region of interest" description="Disordered" evidence="1">
    <location>
        <begin position="1"/>
        <end position="24"/>
    </location>
</feature>
<feature type="compositionally biased region" description="Polar residues" evidence="1">
    <location>
        <begin position="188"/>
        <end position="203"/>
    </location>
</feature>
<accession>A0AAD2CZW4</accession>